<dbReference type="EMBL" id="JBHSOH010000002">
    <property type="protein sequence ID" value="MFC5846867.1"/>
    <property type="molecule type" value="Genomic_DNA"/>
</dbReference>
<dbReference type="InterPro" id="IPR043128">
    <property type="entry name" value="Rev_trsase/Diguanyl_cyclase"/>
</dbReference>
<organism evidence="3 4">
    <name type="scientific">Deinococcus petrolearius</name>
    <dbReference type="NCBI Taxonomy" id="1751295"/>
    <lineage>
        <taxon>Bacteria</taxon>
        <taxon>Thermotogati</taxon>
        <taxon>Deinococcota</taxon>
        <taxon>Deinococci</taxon>
        <taxon>Deinococcales</taxon>
        <taxon>Deinococcaceae</taxon>
        <taxon>Deinococcus</taxon>
    </lineage>
</organism>
<proteinExistence type="predicted"/>
<dbReference type="CDD" id="cd01949">
    <property type="entry name" value="GGDEF"/>
    <property type="match status" value="1"/>
</dbReference>
<dbReference type="EC" id="2.7.7.65" evidence="3"/>
<evidence type="ECO:0000259" key="2">
    <source>
        <dbReference type="PROSITE" id="PS50887"/>
    </source>
</evidence>
<dbReference type="InterPro" id="IPR029787">
    <property type="entry name" value="Nucleotide_cyclase"/>
</dbReference>
<evidence type="ECO:0000313" key="4">
    <source>
        <dbReference type="Proteomes" id="UP001595979"/>
    </source>
</evidence>
<keyword evidence="3" id="KW-0548">Nucleotidyltransferase</keyword>
<gene>
    <name evidence="3" type="ORF">ACFPQ6_00965</name>
</gene>
<sequence length="500" mass="54280">MRTAPLPPDEAARLLELARYDILDTPAEEAFDRITRLAARLLAVPIAILNFVDQSRHWRKASTGIESYELPRADSPCAWTIVQDGPLAVPDLRLDQRFHDLPAVQDGCRMYAGTALRTPGGQRIGTLCVVDTAPRILSEADLQVLQDLAAMAMSELELRRHTHELRHQIAAQSRHLVELRRDLAHAQTLEAVTALGETDGAPEETVRQAADLLGQAIAADWTGLLTVRDGHREVRPVRSRPGLPAGVERLARHPGQGGRGGTDGGALPERSVYVDRYEEQEQTGAQAGAWIPLGTWDGTTAVLVVLRASDESRRSPWRESDRALLEAAGRSVRAALARRQTLEAAAQASRRDALTGTNNRRALEEELAAVTAGAPLTLVLMDLDGFKALNDSAGHAEGDRALRLFAGALEAEFAGDGQVYRLGGDEFVLTLPGLWTNDELQVRLDLAVGVLRQTVGAPLGVSMGAATTRETDRADLLVLADTRMYQAKRRRKALELGGGR</sequence>
<dbReference type="PANTHER" id="PTHR43102">
    <property type="entry name" value="SLR1143 PROTEIN"/>
    <property type="match status" value="1"/>
</dbReference>
<dbReference type="SUPFAM" id="SSF55781">
    <property type="entry name" value="GAF domain-like"/>
    <property type="match status" value="2"/>
</dbReference>
<dbReference type="PROSITE" id="PS50887">
    <property type="entry name" value="GGDEF"/>
    <property type="match status" value="1"/>
</dbReference>
<reference evidence="4" key="1">
    <citation type="journal article" date="2019" name="Int. J. Syst. Evol. Microbiol.">
        <title>The Global Catalogue of Microorganisms (GCM) 10K type strain sequencing project: providing services to taxonomists for standard genome sequencing and annotation.</title>
        <authorList>
            <consortium name="The Broad Institute Genomics Platform"/>
            <consortium name="The Broad Institute Genome Sequencing Center for Infectious Disease"/>
            <person name="Wu L."/>
            <person name="Ma J."/>
        </authorList>
    </citation>
    <scope>NUCLEOTIDE SEQUENCE [LARGE SCALE GENOMIC DNA]</scope>
    <source>
        <strain evidence="4">CGMCC 1.15053</strain>
    </source>
</reference>
<dbReference type="InterPro" id="IPR003018">
    <property type="entry name" value="GAF"/>
</dbReference>
<dbReference type="Pfam" id="PF00990">
    <property type="entry name" value="GGDEF"/>
    <property type="match status" value="1"/>
</dbReference>
<protein>
    <submittedName>
        <fullName evidence="3">Diguanylate cyclase domain-containing protein</fullName>
        <ecNumber evidence="3">2.7.7.65</ecNumber>
    </submittedName>
</protein>
<dbReference type="Gene3D" id="3.30.450.40">
    <property type="match status" value="2"/>
</dbReference>
<feature type="compositionally biased region" description="Gly residues" evidence="1">
    <location>
        <begin position="255"/>
        <end position="264"/>
    </location>
</feature>
<dbReference type="Proteomes" id="UP001595979">
    <property type="component" value="Unassembled WGS sequence"/>
</dbReference>
<dbReference type="InterPro" id="IPR000160">
    <property type="entry name" value="GGDEF_dom"/>
</dbReference>
<evidence type="ECO:0000313" key="3">
    <source>
        <dbReference type="EMBL" id="MFC5846867.1"/>
    </source>
</evidence>
<dbReference type="PANTHER" id="PTHR43102:SF2">
    <property type="entry name" value="GAF DOMAIN-CONTAINING PROTEIN"/>
    <property type="match status" value="1"/>
</dbReference>
<dbReference type="Pfam" id="PF01590">
    <property type="entry name" value="GAF"/>
    <property type="match status" value="1"/>
</dbReference>
<dbReference type="SUPFAM" id="SSF55073">
    <property type="entry name" value="Nucleotide cyclase"/>
    <property type="match status" value="1"/>
</dbReference>
<dbReference type="NCBIfam" id="TIGR00254">
    <property type="entry name" value="GGDEF"/>
    <property type="match status" value="1"/>
</dbReference>
<evidence type="ECO:0000256" key="1">
    <source>
        <dbReference type="SAM" id="MobiDB-lite"/>
    </source>
</evidence>
<name>A0ABW1DDM1_9DEIO</name>
<dbReference type="GO" id="GO:0052621">
    <property type="term" value="F:diguanylate cyclase activity"/>
    <property type="evidence" value="ECO:0007669"/>
    <property type="project" value="UniProtKB-EC"/>
</dbReference>
<comment type="caution">
    <text evidence="3">The sequence shown here is derived from an EMBL/GenBank/DDBJ whole genome shotgun (WGS) entry which is preliminary data.</text>
</comment>
<dbReference type="SMART" id="SM00267">
    <property type="entry name" value="GGDEF"/>
    <property type="match status" value="1"/>
</dbReference>
<accession>A0ABW1DDM1</accession>
<dbReference type="RefSeq" id="WP_380045401.1">
    <property type="nucleotide sequence ID" value="NZ_JBHSOH010000002.1"/>
</dbReference>
<feature type="domain" description="GGDEF" evidence="2">
    <location>
        <begin position="374"/>
        <end position="500"/>
    </location>
</feature>
<keyword evidence="3" id="KW-0808">Transferase</keyword>
<dbReference type="InterPro" id="IPR029016">
    <property type="entry name" value="GAF-like_dom_sf"/>
</dbReference>
<dbReference type="Gene3D" id="3.30.70.270">
    <property type="match status" value="1"/>
</dbReference>
<keyword evidence="4" id="KW-1185">Reference proteome</keyword>
<feature type="region of interest" description="Disordered" evidence="1">
    <location>
        <begin position="236"/>
        <end position="267"/>
    </location>
</feature>
<dbReference type="SMART" id="SM00065">
    <property type="entry name" value="GAF"/>
    <property type="match status" value="2"/>
</dbReference>